<dbReference type="EMBL" id="JAPMOS010000019">
    <property type="protein sequence ID" value="KAJ4459480.1"/>
    <property type="molecule type" value="Genomic_DNA"/>
</dbReference>
<proteinExistence type="predicted"/>
<keyword evidence="5" id="KW-1185">Reference proteome</keyword>
<protein>
    <recommendedName>
        <fullName evidence="3">RING-type domain-containing protein</fullName>
    </recommendedName>
</protein>
<evidence type="ECO:0000256" key="1">
    <source>
        <dbReference type="PROSITE-ProRule" id="PRU00175"/>
    </source>
</evidence>
<dbReference type="PROSITE" id="PS50089">
    <property type="entry name" value="ZF_RING_2"/>
    <property type="match status" value="1"/>
</dbReference>
<sequence>MEDESPRSPPTVDNPKALPCASCGEDFNLTDHAPVRLDCHHLVGHCCALNLIVILPTPDGVLCPVCRTPSKIQLGLDPFRDRITAIPELPPPDVSLRADAQRGAQQSDQRLQEAAPPAQAQALDQSHQHQEVQVPPQPPNPPDATMAHPSERPNLAQSCQKPVCLACVEAEHEAHELKHLQNPFVELRLRQQLASLAASVRQRCDEATAAQLPEAERALNGMFDQLVAALEARRRQMLAKLRTVSVATTLGERAAALLAASAVGSDRISAGPVALHAQVMALTELLEAPIGPAPLALRLTPPLPDLLAALDGVGLEVTPAPAPAATVPPLLPPPPAPACGAPLDWAWDPADKDPGLELSQANRAALNILPGDASVVGTAGWRQGVHRWTVQVFPVLFLALGVRATPRRGGAGQDYHEAQCWSSGFEWGGPEQGKRTHGDWAGGDMLDMELDCEAHRLRMVHRRTGEVCTREDLTPGQAYRPYLSLYNPGSRALLMPYQAPEN</sequence>
<dbReference type="InterPro" id="IPR001841">
    <property type="entry name" value="Znf_RING"/>
</dbReference>
<dbReference type="SUPFAM" id="SSF49899">
    <property type="entry name" value="Concanavalin A-like lectins/glucanases"/>
    <property type="match status" value="1"/>
</dbReference>
<dbReference type="PANTHER" id="PTHR24103">
    <property type="entry name" value="E3 UBIQUITIN-PROTEIN LIGASE TRIM"/>
    <property type="match status" value="1"/>
</dbReference>
<keyword evidence="1" id="KW-0863">Zinc-finger</keyword>
<dbReference type="InterPro" id="IPR050143">
    <property type="entry name" value="TRIM/RBCC"/>
</dbReference>
<keyword evidence="1" id="KW-0479">Metal-binding</keyword>
<evidence type="ECO:0000259" key="3">
    <source>
        <dbReference type="PROSITE" id="PS50089"/>
    </source>
</evidence>
<organism evidence="4 5">
    <name type="scientific">Paratrimastix pyriformis</name>
    <dbReference type="NCBI Taxonomy" id="342808"/>
    <lineage>
        <taxon>Eukaryota</taxon>
        <taxon>Metamonada</taxon>
        <taxon>Preaxostyla</taxon>
        <taxon>Paratrimastigidae</taxon>
        <taxon>Paratrimastix</taxon>
    </lineage>
</organism>
<feature type="region of interest" description="Disordered" evidence="2">
    <location>
        <begin position="83"/>
        <end position="154"/>
    </location>
</feature>
<evidence type="ECO:0000256" key="2">
    <source>
        <dbReference type="SAM" id="MobiDB-lite"/>
    </source>
</evidence>
<reference evidence="4" key="1">
    <citation type="journal article" date="2022" name="bioRxiv">
        <title>Genomics of Preaxostyla Flagellates Illuminates Evolutionary Transitions and the Path Towards Mitochondrial Loss.</title>
        <authorList>
            <person name="Novak L.V.F."/>
            <person name="Treitli S.C."/>
            <person name="Pyrih J."/>
            <person name="Halakuc P."/>
            <person name="Pipaliya S.V."/>
            <person name="Vacek V."/>
            <person name="Brzon O."/>
            <person name="Soukal P."/>
            <person name="Eme L."/>
            <person name="Dacks J.B."/>
            <person name="Karnkowska A."/>
            <person name="Elias M."/>
            <person name="Hampl V."/>
        </authorList>
    </citation>
    <scope>NUCLEOTIDE SEQUENCE</scope>
    <source>
        <strain evidence="4">RCP-MX</strain>
    </source>
</reference>
<evidence type="ECO:0000313" key="4">
    <source>
        <dbReference type="EMBL" id="KAJ4459480.1"/>
    </source>
</evidence>
<keyword evidence="1" id="KW-0862">Zinc</keyword>
<dbReference type="InterPro" id="IPR013320">
    <property type="entry name" value="ConA-like_dom_sf"/>
</dbReference>
<accession>A0ABQ8URW6</accession>
<comment type="caution">
    <text evidence="4">The sequence shown here is derived from an EMBL/GenBank/DDBJ whole genome shotgun (WGS) entry which is preliminary data.</text>
</comment>
<dbReference type="Proteomes" id="UP001141327">
    <property type="component" value="Unassembled WGS sequence"/>
</dbReference>
<dbReference type="SUPFAM" id="SSF57850">
    <property type="entry name" value="RING/U-box"/>
    <property type="match status" value="1"/>
</dbReference>
<gene>
    <name evidence="4" type="ORF">PAPYR_4529</name>
</gene>
<dbReference type="Gene3D" id="3.30.40.10">
    <property type="entry name" value="Zinc/RING finger domain, C3HC4 (zinc finger)"/>
    <property type="match status" value="1"/>
</dbReference>
<dbReference type="InterPro" id="IPR013083">
    <property type="entry name" value="Znf_RING/FYVE/PHD"/>
</dbReference>
<name>A0ABQ8URW6_9EUKA</name>
<feature type="domain" description="RING-type" evidence="3">
    <location>
        <begin position="20"/>
        <end position="67"/>
    </location>
</feature>
<evidence type="ECO:0000313" key="5">
    <source>
        <dbReference type="Proteomes" id="UP001141327"/>
    </source>
</evidence>